<dbReference type="GO" id="GO:0016757">
    <property type="term" value="F:glycosyltransferase activity"/>
    <property type="evidence" value="ECO:0007669"/>
    <property type="project" value="UniProtKB-KW"/>
</dbReference>
<keyword evidence="2" id="KW-1185">Reference proteome</keyword>
<gene>
    <name evidence="1" type="ORF">STAS_29860</name>
</gene>
<evidence type="ECO:0000313" key="1">
    <source>
        <dbReference type="EMBL" id="GER52407.1"/>
    </source>
</evidence>
<organism evidence="1 2">
    <name type="scientific">Striga asiatica</name>
    <name type="common">Asiatic witchweed</name>
    <name type="synonym">Buchnera asiatica</name>
    <dbReference type="NCBI Taxonomy" id="4170"/>
    <lineage>
        <taxon>Eukaryota</taxon>
        <taxon>Viridiplantae</taxon>
        <taxon>Streptophyta</taxon>
        <taxon>Embryophyta</taxon>
        <taxon>Tracheophyta</taxon>
        <taxon>Spermatophyta</taxon>
        <taxon>Magnoliopsida</taxon>
        <taxon>eudicotyledons</taxon>
        <taxon>Gunneridae</taxon>
        <taxon>Pentapetalae</taxon>
        <taxon>asterids</taxon>
        <taxon>lamiids</taxon>
        <taxon>Lamiales</taxon>
        <taxon>Orobanchaceae</taxon>
        <taxon>Buchnereae</taxon>
        <taxon>Striga</taxon>
    </lineage>
</organism>
<accession>A0A5A7R6T4</accession>
<feature type="non-terminal residue" evidence="1">
    <location>
        <position position="1"/>
    </location>
</feature>
<name>A0A5A7R6T4_STRAF</name>
<keyword evidence="1" id="KW-0328">Glycosyltransferase</keyword>
<reference evidence="2" key="1">
    <citation type="journal article" date="2019" name="Curr. Biol.">
        <title>Genome Sequence of Striga asiatica Provides Insight into the Evolution of Plant Parasitism.</title>
        <authorList>
            <person name="Yoshida S."/>
            <person name="Kim S."/>
            <person name="Wafula E.K."/>
            <person name="Tanskanen J."/>
            <person name="Kim Y.M."/>
            <person name="Honaas L."/>
            <person name="Yang Z."/>
            <person name="Spallek T."/>
            <person name="Conn C.E."/>
            <person name="Ichihashi Y."/>
            <person name="Cheong K."/>
            <person name="Cui S."/>
            <person name="Der J.P."/>
            <person name="Gundlach H."/>
            <person name="Jiao Y."/>
            <person name="Hori C."/>
            <person name="Ishida J.K."/>
            <person name="Kasahara H."/>
            <person name="Kiba T."/>
            <person name="Kim M.S."/>
            <person name="Koo N."/>
            <person name="Laohavisit A."/>
            <person name="Lee Y.H."/>
            <person name="Lumba S."/>
            <person name="McCourt P."/>
            <person name="Mortimer J.C."/>
            <person name="Mutuku J.M."/>
            <person name="Nomura T."/>
            <person name="Sasaki-Sekimoto Y."/>
            <person name="Seto Y."/>
            <person name="Wang Y."/>
            <person name="Wakatake T."/>
            <person name="Sakakibara H."/>
            <person name="Demura T."/>
            <person name="Yamaguchi S."/>
            <person name="Yoneyama K."/>
            <person name="Manabe R.I."/>
            <person name="Nelson D.C."/>
            <person name="Schulman A.H."/>
            <person name="Timko M.P."/>
            <person name="dePamphilis C.W."/>
            <person name="Choi D."/>
            <person name="Shirasu K."/>
        </authorList>
    </citation>
    <scope>NUCLEOTIDE SEQUENCE [LARGE SCALE GENOMIC DNA]</scope>
    <source>
        <strain evidence="2">cv. UVA1</strain>
    </source>
</reference>
<dbReference type="EMBL" id="BKCP01010292">
    <property type="protein sequence ID" value="GER52407.1"/>
    <property type="molecule type" value="Genomic_DNA"/>
</dbReference>
<evidence type="ECO:0000313" key="2">
    <source>
        <dbReference type="Proteomes" id="UP000325081"/>
    </source>
</evidence>
<protein>
    <submittedName>
        <fullName evidence="1">CMP-N-acetylneuraminate-beta-galactosamide-alpha-2 3-sialyltransferase</fullName>
    </submittedName>
</protein>
<sequence length="210" mass="23523">HHLHCACYSSAHVCHFVIIQFGQSEIRDLRGKFGIKQDVTGLHVPAVIPREGTRDLLQPPSKSGNVFPSPGINFSFLKLSFINLCHSQSQISNNRKADDDVQTIFGRGSCSRDTHRRASVYHPRYNSRTVSQGYGVARRILWQFPQGTDSFPDVMPLTVASLQLLSHLQVNPVFPKSKTSLSQLIISIEVIRSGFKFGKTESVRSCFEPQ</sequence>
<proteinExistence type="predicted"/>
<dbReference type="AlphaFoldDB" id="A0A5A7R6T4"/>
<comment type="caution">
    <text evidence="1">The sequence shown here is derived from an EMBL/GenBank/DDBJ whole genome shotgun (WGS) entry which is preliminary data.</text>
</comment>
<keyword evidence="1" id="KW-0808">Transferase</keyword>
<dbReference type="Proteomes" id="UP000325081">
    <property type="component" value="Unassembled WGS sequence"/>
</dbReference>